<organism evidence="3">
    <name type="scientific">bioreactor metagenome</name>
    <dbReference type="NCBI Taxonomy" id="1076179"/>
    <lineage>
        <taxon>unclassified sequences</taxon>
        <taxon>metagenomes</taxon>
        <taxon>ecological metagenomes</taxon>
    </lineage>
</organism>
<dbReference type="InterPro" id="IPR013094">
    <property type="entry name" value="AB_hydrolase_3"/>
</dbReference>
<name>A0A644X9U0_9ZZZZ</name>
<gene>
    <name evidence="3" type="primary">mlhB_3</name>
    <name evidence="3" type="ORF">SDC9_59193</name>
</gene>
<accession>A0A644X9U0</accession>
<dbReference type="PANTHER" id="PTHR48081">
    <property type="entry name" value="AB HYDROLASE SUPERFAMILY PROTEIN C4A8.06C"/>
    <property type="match status" value="1"/>
</dbReference>
<dbReference type="EC" id="3.1.1.83" evidence="3"/>
<proteinExistence type="predicted"/>
<evidence type="ECO:0000259" key="2">
    <source>
        <dbReference type="Pfam" id="PF07859"/>
    </source>
</evidence>
<dbReference type="InterPro" id="IPR029058">
    <property type="entry name" value="AB_hydrolase_fold"/>
</dbReference>
<dbReference type="PANTHER" id="PTHR48081:SF8">
    <property type="entry name" value="ALPHA_BETA HYDROLASE FOLD-3 DOMAIN-CONTAINING PROTEIN-RELATED"/>
    <property type="match status" value="1"/>
</dbReference>
<protein>
    <submittedName>
        <fullName evidence="3">Monoterpene epsilon-lactone hydrolase</fullName>
        <ecNumber evidence="3">3.1.1.83</ecNumber>
    </submittedName>
</protein>
<dbReference type="EMBL" id="VSSQ01002029">
    <property type="protein sequence ID" value="MPM12839.1"/>
    <property type="molecule type" value="Genomic_DNA"/>
</dbReference>
<dbReference type="InterPro" id="IPR050300">
    <property type="entry name" value="GDXG_lipolytic_enzyme"/>
</dbReference>
<dbReference type="Pfam" id="PF07859">
    <property type="entry name" value="Abhydrolase_3"/>
    <property type="match status" value="1"/>
</dbReference>
<keyword evidence="1 3" id="KW-0378">Hydrolase</keyword>
<dbReference type="GO" id="GO:0016787">
    <property type="term" value="F:hydrolase activity"/>
    <property type="evidence" value="ECO:0007669"/>
    <property type="project" value="UniProtKB-KW"/>
</dbReference>
<evidence type="ECO:0000313" key="3">
    <source>
        <dbReference type="EMBL" id="MPM12839.1"/>
    </source>
</evidence>
<comment type="caution">
    <text evidence="3">The sequence shown here is derived from an EMBL/GenBank/DDBJ whole genome shotgun (WGS) entry which is preliminary data.</text>
</comment>
<dbReference type="SUPFAM" id="SSF53474">
    <property type="entry name" value="alpha/beta-Hydrolases"/>
    <property type="match status" value="1"/>
</dbReference>
<dbReference type="AlphaFoldDB" id="A0A644X9U0"/>
<feature type="domain" description="Alpha/beta hydrolase fold-3" evidence="2">
    <location>
        <begin position="89"/>
        <end position="289"/>
    </location>
</feature>
<sequence length="314" mass="34835">MTSLQSKIVISAIRNRHLFKFHLKPDVITDETSTLQFRRGIEKSAQRNKQPKGIESTKIEIQGLPEGLRAEWIHPTGTASLPTKEEKVIFYTHGGGYISGNCADHRLIVGHFVQATGISALLYDYRLAPEFPFPAAMEDTLVVYKWLLSQGVNAQNIQIVGESAGGGLCLASLLAIRDTGLALPNAALAFSPWLDLKSTSPSFTRNAHKDISTLGSWYVWGPFYCGKNDPENPWISPLYGDLKGLPPIIIQVGDYEIMLDDSIQFANKAKEAGVDMTLHVWPEMVHCFPLLAPLFPEATAAWNESIRFLLSHFE</sequence>
<dbReference type="Gene3D" id="3.40.50.1820">
    <property type="entry name" value="alpha/beta hydrolase"/>
    <property type="match status" value="1"/>
</dbReference>
<evidence type="ECO:0000256" key="1">
    <source>
        <dbReference type="ARBA" id="ARBA00022801"/>
    </source>
</evidence>
<reference evidence="3" key="1">
    <citation type="submission" date="2019-08" db="EMBL/GenBank/DDBJ databases">
        <authorList>
            <person name="Kucharzyk K."/>
            <person name="Murdoch R.W."/>
            <person name="Higgins S."/>
            <person name="Loffler F."/>
        </authorList>
    </citation>
    <scope>NUCLEOTIDE SEQUENCE</scope>
</reference>